<organism evidence="1 2">
    <name type="scientific">Melia azedarach</name>
    <name type="common">Chinaberry tree</name>
    <dbReference type="NCBI Taxonomy" id="155640"/>
    <lineage>
        <taxon>Eukaryota</taxon>
        <taxon>Viridiplantae</taxon>
        <taxon>Streptophyta</taxon>
        <taxon>Embryophyta</taxon>
        <taxon>Tracheophyta</taxon>
        <taxon>Spermatophyta</taxon>
        <taxon>Magnoliopsida</taxon>
        <taxon>eudicotyledons</taxon>
        <taxon>Gunneridae</taxon>
        <taxon>Pentapetalae</taxon>
        <taxon>rosids</taxon>
        <taxon>malvids</taxon>
        <taxon>Sapindales</taxon>
        <taxon>Meliaceae</taxon>
        <taxon>Melia</taxon>
    </lineage>
</organism>
<comment type="caution">
    <text evidence="1">The sequence shown here is derived from an EMBL/GenBank/DDBJ whole genome shotgun (WGS) entry which is preliminary data.</text>
</comment>
<accession>A0ACC1XYK0</accession>
<reference evidence="1 2" key="1">
    <citation type="journal article" date="2023" name="Science">
        <title>Complex scaffold remodeling in plant triterpene biosynthesis.</title>
        <authorList>
            <person name="De La Pena R."/>
            <person name="Hodgson H."/>
            <person name="Liu J.C."/>
            <person name="Stephenson M.J."/>
            <person name="Martin A.C."/>
            <person name="Owen C."/>
            <person name="Harkess A."/>
            <person name="Leebens-Mack J."/>
            <person name="Jimenez L.E."/>
            <person name="Osbourn A."/>
            <person name="Sattely E.S."/>
        </authorList>
    </citation>
    <scope>NUCLEOTIDE SEQUENCE [LARGE SCALE GENOMIC DNA]</scope>
    <source>
        <strain evidence="2">cv. JPN11</strain>
        <tissue evidence="1">Leaf</tissue>
    </source>
</reference>
<dbReference type="EMBL" id="CM051399">
    <property type="protein sequence ID" value="KAJ4715799.1"/>
    <property type="molecule type" value="Genomic_DNA"/>
</dbReference>
<keyword evidence="2" id="KW-1185">Reference proteome</keyword>
<proteinExistence type="predicted"/>
<gene>
    <name evidence="1" type="ORF">OWV82_010904</name>
</gene>
<protein>
    <submittedName>
        <fullName evidence="1">Cysteine/Histidine-rich C1 domain family protein</fullName>
    </submittedName>
</protein>
<evidence type="ECO:0000313" key="2">
    <source>
        <dbReference type="Proteomes" id="UP001164539"/>
    </source>
</evidence>
<dbReference type="Proteomes" id="UP001164539">
    <property type="component" value="Chromosome 6"/>
</dbReference>
<sequence>MRFDKEISHPIHPQHKLYLQYTEIPFNCDGCKEAGIGLKYSCQQCEFDLHKACAIAAPRIFHSFYKKCDFQFHYQPPSKQLRVCDACRNDVSGFVYHCKACGFDLHPCCANLPQVLDDGEHNLYLCLKLSDSCHRCGGGKEPGWSYRSKCKSYNLHVSCVKELLVESWEAAYLNADKNKVRESQTRIPSLKGTLKNHHGNGNNTRGGKVIMRKCCELAVGAVRLIVSAMLGDPTALVAAAIGAFISK</sequence>
<name>A0ACC1XYK0_MELAZ</name>
<evidence type="ECO:0000313" key="1">
    <source>
        <dbReference type="EMBL" id="KAJ4715799.1"/>
    </source>
</evidence>